<protein>
    <submittedName>
        <fullName evidence="1">Uncharacterized protein</fullName>
    </submittedName>
</protein>
<comment type="caution">
    <text evidence="1">The sequence shown here is derived from an EMBL/GenBank/DDBJ whole genome shotgun (WGS) entry which is preliminary data.</text>
</comment>
<accession>A0A9D3WXH6</accession>
<evidence type="ECO:0000313" key="1">
    <source>
        <dbReference type="EMBL" id="KAH1171864.1"/>
    </source>
</evidence>
<dbReference type="Proteomes" id="UP000827986">
    <property type="component" value="Unassembled WGS sequence"/>
</dbReference>
<name>A0A9D3WXH6_9SAUR</name>
<gene>
    <name evidence="1" type="ORF">KIL84_007482</name>
</gene>
<organism evidence="1 2">
    <name type="scientific">Mauremys mutica</name>
    <name type="common">yellowpond turtle</name>
    <dbReference type="NCBI Taxonomy" id="74926"/>
    <lineage>
        <taxon>Eukaryota</taxon>
        <taxon>Metazoa</taxon>
        <taxon>Chordata</taxon>
        <taxon>Craniata</taxon>
        <taxon>Vertebrata</taxon>
        <taxon>Euteleostomi</taxon>
        <taxon>Archelosauria</taxon>
        <taxon>Testudinata</taxon>
        <taxon>Testudines</taxon>
        <taxon>Cryptodira</taxon>
        <taxon>Durocryptodira</taxon>
        <taxon>Testudinoidea</taxon>
        <taxon>Geoemydidae</taxon>
        <taxon>Geoemydinae</taxon>
        <taxon>Mauremys</taxon>
    </lineage>
</organism>
<keyword evidence="2" id="KW-1185">Reference proteome</keyword>
<dbReference type="EMBL" id="JAHDVG010000483">
    <property type="protein sequence ID" value="KAH1171864.1"/>
    <property type="molecule type" value="Genomic_DNA"/>
</dbReference>
<dbReference type="AlphaFoldDB" id="A0A9D3WXH6"/>
<sequence length="142" mass="16846">MAPYRWVLKIAGPKPPQTSSDSPKILGISQASSDTLARTFLESTSLRHYYFSRIICKIMQTLVFTWYFSSWMVEKAWEADLMLFWYHKWTLEAKKPINNVYNNTHSEKCRFLGVCHNPDTQPYFSFPFIHWFREDLAAPRKL</sequence>
<reference evidence="1" key="1">
    <citation type="submission" date="2021-09" db="EMBL/GenBank/DDBJ databases">
        <title>The genome of Mauremys mutica provides insights into the evolution of semi-aquatic lifestyle.</title>
        <authorList>
            <person name="Gong S."/>
            <person name="Gao Y."/>
        </authorList>
    </citation>
    <scope>NUCLEOTIDE SEQUENCE</scope>
    <source>
        <strain evidence="1">MM-2020</strain>
        <tissue evidence="1">Muscle</tissue>
    </source>
</reference>
<evidence type="ECO:0000313" key="2">
    <source>
        <dbReference type="Proteomes" id="UP000827986"/>
    </source>
</evidence>
<proteinExistence type="predicted"/>